<organism evidence="2 3">
    <name type="scientific">Rhodothermus marinus (strain ATCC 43812 / DSM 4252 / R-10)</name>
    <name type="common">Rhodothermus obamensis</name>
    <dbReference type="NCBI Taxonomy" id="518766"/>
    <lineage>
        <taxon>Bacteria</taxon>
        <taxon>Pseudomonadati</taxon>
        <taxon>Rhodothermota</taxon>
        <taxon>Rhodothermia</taxon>
        <taxon>Rhodothermales</taxon>
        <taxon>Rhodothermaceae</taxon>
        <taxon>Rhodothermus</taxon>
    </lineage>
</organism>
<keyword evidence="3" id="KW-1185">Reference proteome</keyword>
<proteinExistence type="predicted"/>
<evidence type="ECO:0000256" key="1">
    <source>
        <dbReference type="SAM" id="Coils"/>
    </source>
</evidence>
<evidence type="ECO:0000313" key="3">
    <source>
        <dbReference type="Proteomes" id="UP000002221"/>
    </source>
</evidence>
<dbReference type="KEGG" id="rmr:Rmar_2336"/>
<protein>
    <submittedName>
        <fullName evidence="2">Uncharacterized protein</fullName>
    </submittedName>
</protein>
<accession>D0MEI7</accession>
<feature type="coiled-coil region" evidence="1">
    <location>
        <begin position="208"/>
        <end position="250"/>
    </location>
</feature>
<keyword evidence="1" id="KW-0175">Coiled coil</keyword>
<dbReference type="Proteomes" id="UP000002221">
    <property type="component" value="Chromosome"/>
</dbReference>
<sequence>MLALGAGGALAQRTLEIRNGKVWLDGQPVAFDLQAERATITSDLSLQLQFFGDESPVFSLNGQFFQVKGDRIVPVAPQQLFEQEIFIPALPRDTTDRMEAVMAELIEQARALQEEAERLSRSVETWRQVRTAALEEHLEALQQRAAALSEQVRLLPRLEWEMYLRHVQQQDAELARQIAEEWHWEETLQLQAMRIRQMPEGPEREQAIAELRRQLEQVFERKQENRRREIARLEQQLRLLRARLSERERYRQQIIEQRLRELLGE</sequence>
<dbReference type="AlphaFoldDB" id="D0MEI7"/>
<feature type="coiled-coil region" evidence="1">
    <location>
        <begin position="95"/>
        <end position="151"/>
    </location>
</feature>
<dbReference type="EMBL" id="CP001807">
    <property type="protein sequence ID" value="ACY49215.1"/>
    <property type="molecule type" value="Genomic_DNA"/>
</dbReference>
<gene>
    <name evidence="2" type="ordered locus">Rmar_2336</name>
</gene>
<dbReference type="STRING" id="518766.Rmar_2336"/>
<reference evidence="2 3" key="1">
    <citation type="journal article" date="2009" name="Stand. Genomic Sci.">
        <title>Complete genome sequence of Rhodothermus marinus type strain (R-10).</title>
        <authorList>
            <person name="Nolan M."/>
            <person name="Tindall B.J."/>
            <person name="Pomrenke H."/>
            <person name="Lapidus A."/>
            <person name="Copeland A."/>
            <person name="Glavina Del Rio T."/>
            <person name="Lucas S."/>
            <person name="Chen F."/>
            <person name="Tice H."/>
            <person name="Cheng J.F."/>
            <person name="Saunders E."/>
            <person name="Han C."/>
            <person name="Bruce D."/>
            <person name="Goodwin L."/>
            <person name="Chain P."/>
            <person name="Pitluck S."/>
            <person name="Ovchinikova G."/>
            <person name="Pati A."/>
            <person name="Ivanova N."/>
            <person name="Mavromatis K."/>
            <person name="Chen A."/>
            <person name="Palaniappan K."/>
            <person name="Land M."/>
            <person name="Hauser L."/>
            <person name="Chang Y.J."/>
            <person name="Jeffries C.D."/>
            <person name="Brettin T."/>
            <person name="Goker M."/>
            <person name="Bristow J."/>
            <person name="Eisen J.A."/>
            <person name="Markowitz V."/>
            <person name="Hugenholtz P."/>
            <person name="Kyrpides N.C."/>
            <person name="Klenk H.P."/>
            <person name="Detter J.C."/>
        </authorList>
    </citation>
    <scope>NUCLEOTIDE SEQUENCE [LARGE SCALE GENOMIC DNA]</scope>
    <source>
        <strain evidence="3">ATCC 43812 / DSM 4252 / R-10</strain>
    </source>
</reference>
<evidence type="ECO:0000313" key="2">
    <source>
        <dbReference type="EMBL" id="ACY49215.1"/>
    </source>
</evidence>
<dbReference type="HOGENOM" id="CLU_1049215_0_0_10"/>
<name>D0MEI7_RHOM4</name>
<dbReference type="eggNOG" id="ENOG502ZS0R">
    <property type="taxonomic scope" value="Bacteria"/>
</dbReference>